<evidence type="ECO:0000256" key="3">
    <source>
        <dbReference type="ARBA" id="ARBA00023163"/>
    </source>
</evidence>
<evidence type="ECO:0000256" key="2">
    <source>
        <dbReference type="ARBA" id="ARBA00023125"/>
    </source>
</evidence>
<evidence type="ECO:0000313" key="6">
    <source>
        <dbReference type="Proteomes" id="UP000034883"/>
    </source>
</evidence>
<dbReference type="InterPro" id="IPR036390">
    <property type="entry name" value="WH_DNA-bd_sf"/>
</dbReference>
<dbReference type="Gene3D" id="1.10.10.10">
    <property type="entry name" value="Winged helix-like DNA-binding domain superfamily/Winged helix DNA-binding domain"/>
    <property type="match status" value="1"/>
</dbReference>
<proteinExistence type="predicted"/>
<dbReference type="AlphaFoldDB" id="A0A0F6YG74"/>
<dbReference type="InterPro" id="IPR011991">
    <property type="entry name" value="ArsR-like_HTH"/>
</dbReference>
<dbReference type="CDD" id="cd00090">
    <property type="entry name" value="HTH_ARSR"/>
    <property type="match status" value="1"/>
</dbReference>
<dbReference type="InterPro" id="IPR001845">
    <property type="entry name" value="HTH_ArsR_DNA-bd_dom"/>
</dbReference>
<dbReference type="Pfam" id="PF01022">
    <property type="entry name" value="HTH_5"/>
    <property type="match status" value="1"/>
</dbReference>
<dbReference type="KEGG" id="samy:DB32_001571"/>
<keyword evidence="3" id="KW-0804">Transcription</keyword>
<keyword evidence="2" id="KW-0238">DNA-binding</keyword>
<dbReference type="RefSeq" id="WP_053231767.1">
    <property type="nucleotide sequence ID" value="NZ_CP011125.1"/>
</dbReference>
<keyword evidence="6" id="KW-1185">Reference proteome</keyword>
<dbReference type="EMBL" id="CP011125">
    <property type="protein sequence ID" value="AKF04422.1"/>
    <property type="molecule type" value="Genomic_DNA"/>
</dbReference>
<accession>A0A0F6YG74</accession>
<dbReference type="SUPFAM" id="SSF46785">
    <property type="entry name" value="Winged helix' DNA-binding domain"/>
    <property type="match status" value="1"/>
</dbReference>
<evidence type="ECO:0000259" key="4">
    <source>
        <dbReference type="PROSITE" id="PS50987"/>
    </source>
</evidence>
<protein>
    <submittedName>
        <fullName evidence="5">Transcriptional regulator, ArsR family protein</fullName>
    </submittedName>
</protein>
<organism evidence="5 6">
    <name type="scientific">Sandaracinus amylolyticus</name>
    <dbReference type="NCBI Taxonomy" id="927083"/>
    <lineage>
        <taxon>Bacteria</taxon>
        <taxon>Pseudomonadati</taxon>
        <taxon>Myxococcota</taxon>
        <taxon>Polyangia</taxon>
        <taxon>Polyangiales</taxon>
        <taxon>Sandaracinaceae</taxon>
        <taxon>Sandaracinus</taxon>
    </lineage>
</organism>
<dbReference type="PROSITE" id="PS50987">
    <property type="entry name" value="HTH_ARSR_2"/>
    <property type="match status" value="1"/>
</dbReference>
<dbReference type="Proteomes" id="UP000034883">
    <property type="component" value="Chromosome"/>
</dbReference>
<dbReference type="STRING" id="927083.DB32_001571"/>
<sequence length="125" mass="13585">MATERERAARELVKVLDSRLLSALAEPARVEIVKFLLLNGPSEAGVIAAPLPLERSVVSRHLKVLLDAGLVSARKEGRRRIYDVDGPGFLARLEAITAEARALVMLCCPPPALVTLRRKAPVRGD</sequence>
<gene>
    <name evidence="5" type="ORF">DB32_001571</name>
</gene>
<feature type="domain" description="HTH arsR-type" evidence="4">
    <location>
        <begin position="9"/>
        <end position="104"/>
    </location>
</feature>
<keyword evidence="1" id="KW-0805">Transcription regulation</keyword>
<evidence type="ECO:0000313" key="5">
    <source>
        <dbReference type="EMBL" id="AKF04422.1"/>
    </source>
</evidence>
<evidence type="ECO:0000256" key="1">
    <source>
        <dbReference type="ARBA" id="ARBA00023015"/>
    </source>
</evidence>
<reference evidence="5 6" key="1">
    <citation type="submission" date="2015-03" db="EMBL/GenBank/DDBJ databases">
        <title>Genome assembly of Sandaracinus amylolyticus DSM 53668.</title>
        <authorList>
            <person name="Sharma G."/>
            <person name="Subramanian S."/>
        </authorList>
    </citation>
    <scope>NUCLEOTIDE SEQUENCE [LARGE SCALE GENOMIC DNA]</scope>
    <source>
        <strain evidence="5 6">DSM 53668</strain>
    </source>
</reference>
<dbReference type="PANTHER" id="PTHR33154:SF33">
    <property type="entry name" value="TRANSCRIPTIONAL REPRESSOR SDPR"/>
    <property type="match status" value="1"/>
</dbReference>
<dbReference type="GO" id="GO:0003677">
    <property type="term" value="F:DNA binding"/>
    <property type="evidence" value="ECO:0007669"/>
    <property type="project" value="UniProtKB-KW"/>
</dbReference>
<dbReference type="SMART" id="SM00418">
    <property type="entry name" value="HTH_ARSR"/>
    <property type="match status" value="1"/>
</dbReference>
<dbReference type="InterPro" id="IPR036388">
    <property type="entry name" value="WH-like_DNA-bd_sf"/>
</dbReference>
<dbReference type="GO" id="GO:0003700">
    <property type="term" value="F:DNA-binding transcription factor activity"/>
    <property type="evidence" value="ECO:0007669"/>
    <property type="project" value="InterPro"/>
</dbReference>
<dbReference type="PANTHER" id="PTHR33154">
    <property type="entry name" value="TRANSCRIPTIONAL REGULATOR, ARSR FAMILY"/>
    <property type="match status" value="1"/>
</dbReference>
<name>A0A0F6YG74_9BACT</name>
<dbReference type="InterPro" id="IPR051081">
    <property type="entry name" value="HTH_MetalResp_TranReg"/>
</dbReference>
<dbReference type="NCBIfam" id="NF033788">
    <property type="entry name" value="HTH_metalloreg"/>
    <property type="match status" value="1"/>
</dbReference>
<dbReference type="PRINTS" id="PR00778">
    <property type="entry name" value="HTHARSR"/>
</dbReference>